<reference evidence="2" key="1">
    <citation type="journal article" date="2015" name="PLoS Genet.">
        <title>The dynamic genome and transcriptome of the human fungal pathogen Blastomyces and close relative Emmonsia.</title>
        <authorList>
            <person name="Munoz J.F."/>
            <person name="Gauthier G.M."/>
            <person name="Desjardins C.A."/>
            <person name="Gallo J.E."/>
            <person name="Holder J."/>
            <person name="Sullivan T.D."/>
            <person name="Marty A.J."/>
            <person name="Carmen J.C."/>
            <person name="Chen Z."/>
            <person name="Ding L."/>
            <person name="Gujja S."/>
            <person name="Magrini V."/>
            <person name="Misas E."/>
            <person name="Mitreva M."/>
            <person name="Priest M."/>
            <person name="Saif S."/>
            <person name="Whiston E.A."/>
            <person name="Young S."/>
            <person name="Zeng Q."/>
            <person name="Goldman W.E."/>
            <person name="Mardis E.R."/>
            <person name="Taylor J.W."/>
            <person name="McEwen J.G."/>
            <person name="Clay O.K."/>
            <person name="Klein B.S."/>
            <person name="Cuomo C.A."/>
        </authorList>
    </citation>
    <scope>NUCLEOTIDE SEQUENCE [LARGE SCALE GENOMIC DNA]</scope>
    <source>
        <strain evidence="2">UAMH 3008</strain>
    </source>
</reference>
<sequence length="61" mass="6446">MYHGSKAEGYGNVIGQSSIPVLKGESPEASATMRSHSLTIGNIDLFISHVEKSPNALFSAI</sequence>
<comment type="caution">
    <text evidence="1">The sequence shown here is derived from an EMBL/GenBank/DDBJ whole genome shotgun (WGS) entry which is preliminary data.</text>
</comment>
<dbReference type="EMBL" id="LCZI01001184">
    <property type="protein sequence ID" value="KKZ62103.1"/>
    <property type="molecule type" value="Genomic_DNA"/>
</dbReference>
<dbReference type="AlphaFoldDB" id="A0A0G2HVL2"/>
<dbReference type="Proteomes" id="UP000034164">
    <property type="component" value="Unassembled WGS sequence"/>
</dbReference>
<organism evidence="1 2">
    <name type="scientific">[Emmonsia] crescens</name>
    <dbReference type="NCBI Taxonomy" id="73230"/>
    <lineage>
        <taxon>Eukaryota</taxon>
        <taxon>Fungi</taxon>
        <taxon>Dikarya</taxon>
        <taxon>Ascomycota</taxon>
        <taxon>Pezizomycotina</taxon>
        <taxon>Eurotiomycetes</taxon>
        <taxon>Eurotiomycetidae</taxon>
        <taxon>Onygenales</taxon>
        <taxon>Ajellomycetaceae</taxon>
        <taxon>Emergomyces</taxon>
    </lineage>
</organism>
<protein>
    <submittedName>
        <fullName evidence="1">Uncharacterized protein</fullName>
    </submittedName>
</protein>
<gene>
    <name evidence="1" type="ORF">EMCG_03397</name>
</gene>
<dbReference type="VEuPathDB" id="FungiDB:EMCG_03397"/>
<proteinExistence type="predicted"/>
<accession>A0A0G2HVL2</accession>
<evidence type="ECO:0000313" key="1">
    <source>
        <dbReference type="EMBL" id="KKZ62103.1"/>
    </source>
</evidence>
<name>A0A0G2HVL2_9EURO</name>
<evidence type="ECO:0000313" key="2">
    <source>
        <dbReference type="Proteomes" id="UP000034164"/>
    </source>
</evidence>